<evidence type="ECO:0000256" key="4">
    <source>
        <dbReference type="ARBA" id="ARBA00022842"/>
    </source>
</evidence>
<dbReference type="FunFam" id="3.30.390.10:FF:000009">
    <property type="entry name" value="Hydrophobic dipeptide epimerase"/>
    <property type="match status" value="1"/>
</dbReference>
<evidence type="ECO:0000256" key="2">
    <source>
        <dbReference type="ARBA" id="ARBA00008031"/>
    </source>
</evidence>
<proteinExistence type="inferred from homology"/>
<dbReference type="InterPro" id="IPR013342">
    <property type="entry name" value="Mandelate_racemase_C"/>
</dbReference>
<keyword evidence="4" id="KW-0460">Magnesium</keyword>
<evidence type="ECO:0000256" key="1">
    <source>
        <dbReference type="ARBA" id="ARBA00001946"/>
    </source>
</evidence>
<comment type="caution">
    <text evidence="7">The sequence shown here is derived from an EMBL/GenBank/DDBJ whole genome shotgun (WGS) entry which is preliminary data.</text>
</comment>
<reference evidence="7 8" key="1">
    <citation type="submission" date="2019-03" db="EMBL/GenBank/DDBJ databases">
        <title>Genomic Encyclopedia of Archaeal and Bacterial Type Strains, Phase II (KMG-II): from individual species to whole genera.</title>
        <authorList>
            <person name="Goeker M."/>
        </authorList>
    </citation>
    <scope>NUCLEOTIDE SEQUENCE [LARGE SCALE GENOMIC DNA]</scope>
    <source>
        <strain evidence="7 8">DSM 26433</strain>
    </source>
</reference>
<feature type="region of interest" description="Disordered" evidence="5">
    <location>
        <begin position="337"/>
        <end position="371"/>
    </location>
</feature>
<dbReference type="Gene3D" id="3.20.20.120">
    <property type="entry name" value="Enolase-like C-terminal domain"/>
    <property type="match status" value="1"/>
</dbReference>
<gene>
    <name evidence="7" type="ORF">BXY66_2222</name>
</gene>
<dbReference type="Pfam" id="PF02746">
    <property type="entry name" value="MR_MLE_N"/>
    <property type="match status" value="1"/>
</dbReference>
<dbReference type="SFLD" id="SFLDG00180">
    <property type="entry name" value="muconate_cycloisomerase"/>
    <property type="match status" value="1"/>
</dbReference>
<dbReference type="Proteomes" id="UP000295673">
    <property type="component" value="Unassembled WGS sequence"/>
</dbReference>
<accession>A0A4R1NTL4</accession>
<dbReference type="PANTHER" id="PTHR48080">
    <property type="entry name" value="D-GALACTONATE DEHYDRATASE-RELATED"/>
    <property type="match status" value="1"/>
</dbReference>
<dbReference type="AlphaFoldDB" id="A0A4R1NTL4"/>
<evidence type="ECO:0000256" key="5">
    <source>
        <dbReference type="SAM" id="MobiDB-lite"/>
    </source>
</evidence>
<dbReference type="SFLD" id="SFLDS00001">
    <property type="entry name" value="Enolase"/>
    <property type="match status" value="1"/>
</dbReference>
<dbReference type="Pfam" id="PF13378">
    <property type="entry name" value="MR_MLE_C"/>
    <property type="match status" value="1"/>
</dbReference>
<comment type="cofactor">
    <cofactor evidence="1">
        <name>Mg(2+)</name>
        <dbReference type="ChEBI" id="CHEBI:18420"/>
    </cofactor>
</comment>
<organism evidence="7 8">
    <name type="scientific">Shimia isoporae</name>
    <dbReference type="NCBI Taxonomy" id="647720"/>
    <lineage>
        <taxon>Bacteria</taxon>
        <taxon>Pseudomonadati</taxon>
        <taxon>Pseudomonadota</taxon>
        <taxon>Alphaproteobacteria</taxon>
        <taxon>Rhodobacterales</taxon>
        <taxon>Roseobacteraceae</taxon>
    </lineage>
</organism>
<dbReference type="GO" id="GO:0003824">
    <property type="term" value="F:catalytic activity"/>
    <property type="evidence" value="ECO:0007669"/>
    <property type="project" value="UniProtKB-ARBA"/>
</dbReference>
<evidence type="ECO:0000256" key="3">
    <source>
        <dbReference type="ARBA" id="ARBA00022723"/>
    </source>
</evidence>
<name>A0A4R1NTL4_9RHOB</name>
<dbReference type="SMART" id="SM00922">
    <property type="entry name" value="MR_MLE"/>
    <property type="match status" value="1"/>
</dbReference>
<keyword evidence="8" id="KW-1185">Reference proteome</keyword>
<comment type="similarity">
    <text evidence="2">Belongs to the mandelate racemase/muconate lactonizing enzyme family.</text>
</comment>
<feature type="domain" description="Mandelate racemase/muconate lactonizing enzyme C-terminal" evidence="6">
    <location>
        <begin position="144"/>
        <end position="237"/>
    </location>
</feature>
<dbReference type="PANTHER" id="PTHR48080:SF3">
    <property type="entry name" value="ENOLASE SUPERFAMILY MEMBER DDB_G0284701"/>
    <property type="match status" value="1"/>
</dbReference>
<keyword evidence="3" id="KW-0479">Metal-binding</keyword>
<dbReference type="Gene3D" id="3.30.390.10">
    <property type="entry name" value="Enolase-like, N-terminal domain"/>
    <property type="match status" value="1"/>
</dbReference>
<evidence type="ECO:0000313" key="8">
    <source>
        <dbReference type="Proteomes" id="UP000295673"/>
    </source>
</evidence>
<dbReference type="SUPFAM" id="SSF51604">
    <property type="entry name" value="Enolase C-terminal domain-like"/>
    <property type="match status" value="1"/>
</dbReference>
<evidence type="ECO:0000313" key="7">
    <source>
        <dbReference type="EMBL" id="TCL10153.1"/>
    </source>
</evidence>
<dbReference type="InterPro" id="IPR029017">
    <property type="entry name" value="Enolase-like_N"/>
</dbReference>
<dbReference type="InterPro" id="IPR036849">
    <property type="entry name" value="Enolase-like_C_sf"/>
</dbReference>
<dbReference type="SUPFAM" id="SSF54826">
    <property type="entry name" value="Enolase N-terminal domain-like"/>
    <property type="match status" value="1"/>
</dbReference>
<dbReference type="GO" id="GO:0046872">
    <property type="term" value="F:metal ion binding"/>
    <property type="evidence" value="ECO:0007669"/>
    <property type="project" value="UniProtKB-KW"/>
</dbReference>
<dbReference type="InterPro" id="IPR013341">
    <property type="entry name" value="Mandelate_racemase_N_dom"/>
</dbReference>
<dbReference type="EMBL" id="SMGR01000001">
    <property type="protein sequence ID" value="TCL10153.1"/>
    <property type="molecule type" value="Genomic_DNA"/>
</dbReference>
<dbReference type="InterPro" id="IPR034593">
    <property type="entry name" value="DgoD-like"/>
</dbReference>
<dbReference type="RefSeq" id="WP_132860123.1">
    <property type="nucleotide sequence ID" value="NZ_SMGR01000001.1"/>
</dbReference>
<sequence>MKITRITVFHKDLPLEHPYWLSGGRLKFEVLDATFVRIDTDAGITGWGEGTPWGHTYVPAHGPGIRAGIQTIAPFLTGLDPRRVLDVERAMDLALPGHLYAKSPIDMACWDIAGQAAGLPIADLMGGGSRTPRPIASSVGAKTVDETRAVMDRYRQRGYVAHSVKIGGDVERDIARIRDVESIRREGEIVLYDVNRGWTRQQALRVMRATEDLHVMFEQPGETLDDIAAIRPLHSAPVSVDESLVTLQDAARIARDGLAEVFGIKLNRVGGLTKAARMRDIALAHGIDMFVMATGGSVLADTEALHLAATIPDHACHAVWACQDMLTVDIAGGRGPRNQDGHLHLPETPGLGVHPDEEALGPPVATYEATA</sequence>
<dbReference type="OrthoDB" id="9802699at2"/>
<dbReference type="InterPro" id="IPR029065">
    <property type="entry name" value="Enolase_C-like"/>
</dbReference>
<protein>
    <submittedName>
        <fullName evidence="7">L-alanine-DL-glutamate epimerase-like enolase superfamily enzyme</fullName>
    </submittedName>
</protein>
<evidence type="ECO:0000259" key="6">
    <source>
        <dbReference type="SMART" id="SM00922"/>
    </source>
</evidence>